<evidence type="ECO:0000313" key="5">
    <source>
        <dbReference type="WBParaSite" id="BTMF_0000464301-mRNA-1"/>
    </source>
</evidence>
<evidence type="ECO:0000313" key="3">
    <source>
        <dbReference type="EMBL" id="VDO15790.1"/>
    </source>
</evidence>
<dbReference type="CDD" id="cd18787">
    <property type="entry name" value="SF2_C_DEAD"/>
    <property type="match status" value="1"/>
</dbReference>
<dbReference type="AlphaFoldDB" id="A0A0R3QE57"/>
<evidence type="ECO:0000256" key="1">
    <source>
        <dbReference type="SAM" id="MobiDB-lite"/>
    </source>
</evidence>
<dbReference type="EMBL" id="UZAG01003722">
    <property type="protein sequence ID" value="VDO15790.1"/>
    <property type="molecule type" value="Genomic_DNA"/>
</dbReference>
<dbReference type="PANTHER" id="PTHR47958">
    <property type="entry name" value="ATP-DEPENDENT RNA HELICASE DBP3"/>
    <property type="match status" value="1"/>
</dbReference>
<dbReference type="Gene3D" id="3.40.50.300">
    <property type="entry name" value="P-loop containing nucleotide triphosphate hydrolases"/>
    <property type="match status" value="1"/>
</dbReference>
<reference evidence="5" key="1">
    <citation type="submission" date="2017-02" db="UniProtKB">
        <authorList>
            <consortium name="WormBaseParasite"/>
        </authorList>
    </citation>
    <scope>IDENTIFICATION</scope>
</reference>
<protein>
    <submittedName>
        <fullName evidence="5">Helicase C-terminal domain-containing protein</fullName>
    </submittedName>
</protein>
<feature type="compositionally biased region" description="Polar residues" evidence="1">
    <location>
        <begin position="14"/>
        <end position="23"/>
    </location>
</feature>
<gene>
    <name evidence="3" type="ORF">BTMF_LOCUS3938</name>
</gene>
<dbReference type="SUPFAM" id="SSF52540">
    <property type="entry name" value="P-loop containing nucleoside triphosphate hydrolases"/>
    <property type="match status" value="1"/>
</dbReference>
<dbReference type="Proteomes" id="UP000280834">
    <property type="component" value="Unassembled WGS sequence"/>
</dbReference>
<evidence type="ECO:0000313" key="4">
    <source>
        <dbReference type="Proteomes" id="UP000280834"/>
    </source>
</evidence>
<dbReference type="WBParaSite" id="BTMF_0000464301-mRNA-1">
    <property type="protein sequence ID" value="BTMF_0000464301-mRNA-1"/>
    <property type="gene ID" value="BTMF_0000464301"/>
</dbReference>
<proteinExistence type="predicted"/>
<dbReference type="Pfam" id="PF00271">
    <property type="entry name" value="Helicase_C"/>
    <property type="match status" value="1"/>
</dbReference>
<dbReference type="InterPro" id="IPR027417">
    <property type="entry name" value="P-loop_NTPase"/>
</dbReference>
<accession>A0A0R3QE57</accession>
<sequence>MAILSDIMNKESKSTPTDNYKGNAWRNNSQEDCKTIIFVETKRKADDLTRWMRRDGWPALCIHGDKGQSERDWALSEFRSGKTPILLATDVAARGLGKLLYLRRFESIMLVMGLMYATGLHQEY</sequence>
<dbReference type="STRING" id="42155.A0A0R3QE57"/>
<reference evidence="3 4" key="2">
    <citation type="submission" date="2018-11" db="EMBL/GenBank/DDBJ databases">
        <authorList>
            <consortium name="Pathogen Informatics"/>
        </authorList>
    </citation>
    <scope>NUCLEOTIDE SEQUENCE [LARGE SCALE GENOMIC DNA]</scope>
</reference>
<organism evidence="5">
    <name type="scientific">Brugia timori</name>
    <dbReference type="NCBI Taxonomy" id="42155"/>
    <lineage>
        <taxon>Eukaryota</taxon>
        <taxon>Metazoa</taxon>
        <taxon>Ecdysozoa</taxon>
        <taxon>Nematoda</taxon>
        <taxon>Chromadorea</taxon>
        <taxon>Rhabditida</taxon>
        <taxon>Spirurina</taxon>
        <taxon>Spiruromorpha</taxon>
        <taxon>Filarioidea</taxon>
        <taxon>Onchocercidae</taxon>
        <taxon>Brugia</taxon>
    </lineage>
</organism>
<dbReference type="InterPro" id="IPR001650">
    <property type="entry name" value="Helicase_C-like"/>
</dbReference>
<keyword evidence="4" id="KW-1185">Reference proteome</keyword>
<name>A0A0R3QE57_9BILA</name>
<feature type="region of interest" description="Disordered" evidence="1">
    <location>
        <begin position="1"/>
        <end position="23"/>
    </location>
</feature>
<feature type="domain" description="Helicase C-terminal" evidence="2">
    <location>
        <begin position="3"/>
        <end position="124"/>
    </location>
</feature>
<evidence type="ECO:0000259" key="2">
    <source>
        <dbReference type="PROSITE" id="PS51194"/>
    </source>
</evidence>
<dbReference type="PROSITE" id="PS51194">
    <property type="entry name" value="HELICASE_CTER"/>
    <property type="match status" value="1"/>
</dbReference>